<dbReference type="STRING" id="706191.PANA_4095"/>
<sequence length="102" mass="11103">MSVSGSEQSLQPFLCGCSEDSETLCESLALCTRLVISYSIRGAAERITLALALSCSRIACSLGWSIKTFNVTYGHDRLSGCRFLRSFAVRNKRKSSVATAAW</sequence>
<protein>
    <submittedName>
        <fullName evidence="1">Uncharacterized protein</fullName>
    </submittedName>
</protein>
<organism evidence="1 2">
    <name type="scientific">Pantoea ananatis (strain LMG 20103)</name>
    <dbReference type="NCBI Taxonomy" id="706191"/>
    <lineage>
        <taxon>Bacteria</taxon>
        <taxon>Pseudomonadati</taxon>
        <taxon>Pseudomonadota</taxon>
        <taxon>Gammaproteobacteria</taxon>
        <taxon>Enterobacterales</taxon>
        <taxon>Erwiniaceae</taxon>
        <taxon>Pantoea</taxon>
    </lineage>
</organism>
<evidence type="ECO:0000313" key="1">
    <source>
        <dbReference type="EMBL" id="ADD79262.1"/>
    </source>
</evidence>
<name>D4GFE2_PANAM</name>
<gene>
    <name evidence="1" type="ordered locus">PANA_4095</name>
</gene>
<dbReference type="KEGG" id="pam:PANA_4095"/>
<dbReference type="EMBL" id="CP001875">
    <property type="protein sequence ID" value="ADD79262.1"/>
    <property type="molecule type" value="Genomic_DNA"/>
</dbReference>
<reference evidence="1 2" key="1">
    <citation type="journal article" date="2010" name="J. Bacteriol.">
        <title>Genome sequence of Pantoea ananatis LMG20103, the causative agent of Eucalyptus blight and dieback.</title>
        <authorList>
            <person name="De Maayer P."/>
            <person name="Chan W.Y."/>
            <person name="Venter S.N."/>
            <person name="Toth I.K."/>
            <person name="Birch P.R."/>
            <person name="Joubert F."/>
            <person name="Coutinho T.A."/>
        </authorList>
    </citation>
    <scope>NUCLEOTIDE SEQUENCE [LARGE SCALE GENOMIC DNA]</scope>
    <source>
        <strain evidence="1 2">LMG 20103</strain>
    </source>
</reference>
<keyword evidence="2" id="KW-1185">Reference proteome</keyword>
<dbReference type="AlphaFoldDB" id="D4GFE2"/>
<dbReference type="Proteomes" id="UP000001702">
    <property type="component" value="Chromosome"/>
</dbReference>
<accession>D4GFE2</accession>
<dbReference type="HOGENOM" id="CLU_2274623_0_0_6"/>
<proteinExistence type="predicted"/>
<evidence type="ECO:0000313" key="2">
    <source>
        <dbReference type="Proteomes" id="UP000001702"/>
    </source>
</evidence>